<dbReference type="OrthoDB" id="573462at2"/>
<protein>
    <recommendedName>
        <fullName evidence="3">Uracil-DNA glycosylase-like domain-containing protein</fullName>
    </recommendedName>
</protein>
<proteinExistence type="predicted"/>
<name>A0A372LLH3_9BACI</name>
<keyword evidence="2" id="KW-1185">Reference proteome</keyword>
<sequence>MKRRYNLSHQLSFLNQYIEKIRQLPRDRQLTKKDLLTKEFLLEKIDDMEMFFAPHNEYINREARIVIVGITPGWTQMKEAFEQAALSIHLGESLEQMAKSAKMAASFSGAMRTNLIAMLDQCGVACALHLESSESLFSKERDLLHTTSLIKYPVFSQSQNYSGYHPRIESSPLLNNYAYEVFPQEMEEMNHDILIIPLGRSVEQIVQTLISEDKLKGFILAGFPHPSGANGHRKKQFQEGLDKFKRVVENWSEK</sequence>
<organism evidence="1 2">
    <name type="scientific">Peribacillus saganii</name>
    <dbReference type="NCBI Taxonomy" id="2303992"/>
    <lineage>
        <taxon>Bacteria</taxon>
        <taxon>Bacillati</taxon>
        <taxon>Bacillota</taxon>
        <taxon>Bacilli</taxon>
        <taxon>Bacillales</taxon>
        <taxon>Bacillaceae</taxon>
        <taxon>Peribacillus</taxon>
    </lineage>
</organism>
<evidence type="ECO:0000313" key="2">
    <source>
        <dbReference type="Proteomes" id="UP000264541"/>
    </source>
</evidence>
<accession>A0A372LLH3</accession>
<evidence type="ECO:0000313" key="1">
    <source>
        <dbReference type="EMBL" id="RFU67693.1"/>
    </source>
</evidence>
<gene>
    <name evidence="1" type="ORF">D0469_14210</name>
</gene>
<comment type="caution">
    <text evidence="1">The sequence shown here is derived from an EMBL/GenBank/DDBJ whole genome shotgun (WGS) entry which is preliminary data.</text>
</comment>
<dbReference type="AlphaFoldDB" id="A0A372LLH3"/>
<evidence type="ECO:0008006" key="3">
    <source>
        <dbReference type="Google" id="ProtNLM"/>
    </source>
</evidence>
<dbReference type="Proteomes" id="UP000264541">
    <property type="component" value="Unassembled WGS sequence"/>
</dbReference>
<reference evidence="1 2" key="1">
    <citation type="submission" date="2018-08" db="EMBL/GenBank/DDBJ databases">
        <title>Bacillus chawlae sp. nov., Bacillus glennii sp. nov., and Bacillus saganii sp. nov. Isolated from the Vehicle Assembly Building at Kennedy Space Center where the Viking Spacecraft were Assembled.</title>
        <authorList>
            <person name="Seuylemezian A."/>
            <person name="Vaishampayan P."/>
        </authorList>
    </citation>
    <scope>NUCLEOTIDE SEQUENCE [LARGE SCALE GENOMIC DNA]</scope>
    <source>
        <strain evidence="1 2">V47-23a</strain>
    </source>
</reference>
<dbReference type="EMBL" id="QVTE01000040">
    <property type="protein sequence ID" value="RFU67693.1"/>
    <property type="molecule type" value="Genomic_DNA"/>
</dbReference>